<dbReference type="GO" id="GO:0016020">
    <property type="term" value="C:membrane"/>
    <property type="evidence" value="ECO:0007669"/>
    <property type="project" value="UniProtKB-SubCell"/>
</dbReference>
<dbReference type="RefSeq" id="XP_025405341.1">
    <property type="nucleotide sequence ID" value="XM_025549556.1"/>
</dbReference>
<dbReference type="OrthoDB" id="6602995at2759"/>
<feature type="transmembrane region" description="Helical" evidence="5">
    <location>
        <begin position="20"/>
        <end position="37"/>
    </location>
</feature>
<keyword evidence="6" id="KW-1185">Reference proteome</keyword>
<evidence type="ECO:0000313" key="7">
    <source>
        <dbReference type="RefSeq" id="XP_025405341.1"/>
    </source>
</evidence>
<evidence type="ECO:0000256" key="1">
    <source>
        <dbReference type="ARBA" id="ARBA00004141"/>
    </source>
</evidence>
<dbReference type="AlphaFoldDB" id="A0A8B8F3Y0"/>
<feature type="transmembrane region" description="Helical" evidence="5">
    <location>
        <begin position="252"/>
        <end position="275"/>
    </location>
</feature>
<accession>A0A8B8F3Y0</accession>
<dbReference type="Gene3D" id="1.20.1250.20">
    <property type="entry name" value="MFS general substrate transporter like domains"/>
    <property type="match status" value="1"/>
</dbReference>
<feature type="transmembrane region" description="Helical" evidence="5">
    <location>
        <begin position="295"/>
        <end position="314"/>
    </location>
</feature>
<evidence type="ECO:0000256" key="3">
    <source>
        <dbReference type="ARBA" id="ARBA00022989"/>
    </source>
</evidence>
<feature type="transmembrane region" description="Helical" evidence="5">
    <location>
        <begin position="192"/>
        <end position="216"/>
    </location>
</feature>
<name>A0A8B8F3Y0_9HEMI</name>
<evidence type="ECO:0000313" key="6">
    <source>
        <dbReference type="Proteomes" id="UP000694846"/>
    </source>
</evidence>
<keyword evidence="2 5" id="KW-0812">Transmembrane</keyword>
<dbReference type="SUPFAM" id="SSF103473">
    <property type="entry name" value="MFS general substrate transporter"/>
    <property type="match status" value="1"/>
</dbReference>
<dbReference type="GeneID" id="112679666"/>
<dbReference type="GO" id="GO:0022857">
    <property type="term" value="F:transmembrane transporter activity"/>
    <property type="evidence" value="ECO:0007669"/>
    <property type="project" value="TreeGrafter"/>
</dbReference>
<feature type="transmembrane region" description="Helical" evidence="5">
    <location>
        <begin position="321"/>
        <end position="345"/>
    </location>
</feature>
<keyword evidence="3 5" id="KW-1133">Transmembrane helix</keyword>
<keyword evidence="4 5" id="KW-0472">Membrane</keyword>
<gene>
    <name evidence="7" type="primary">LOC112679666</name>
</gene>
<feature type="transmembrane region" description="Helical" evidence="5">
    <location>
        <begin position="72"/>
        <end position="88"/>
    </location>
</feature>
<dbReference type="PANTHER" id="PTHR23507">
    <property type="entry name" value="ZGC:174356"/>
    <property type="match status" value="1"/>
</dbReference>
<feature type="transmembrane region" description="Helical" evidence="5">
    <location>
        <begin position="165"/>
        <end position="186"/>
    </location>
</feature>
<organism evidence="6 7">
    <name type="scientific">Sipha flava</name>
    <name type="common">yellow sugarcane aphid</name>
    <dbReference type="NCBI Taxonomy" id="143950"/>
    <lineage>
        <taxon>Eukaryota</taxon>
        <taxon>Metazoa</taxon>
        <taxon>Ecdysozoa</taxon>
        <taxon>Arthropoda</taxon>
        <taxon>Hexapoda</taxon>
        <taxon>Insecta</taxon>
        <taxon>Pterygota</taxon>
        <taxon>Neoptera</taxon>
        <taxon>Paraneoptera</taxon>
        <taxon>Hemiptera</taxon>
        <taxon>Sternorrhyncha</taxon>
        <taxon>Aphidomorpha</taxon>
        <taxon>Aphidoidea</taxon>
        <taxon>Aphididae</taxon>
        <taxon>Sipha</taxon>
    </lineage>
</organism>
<protein>
    <submittedName>
        <fullName evidence="7">Uncharacterized protein LOC112679666</fullName>
    </submittedName>
</protein>
<dbReference type="Proteomes" id="UP000694846">
    <property type="component" value="Unplaced"/>
</dbReference>
<comment type="subcellular location">
    <subcellularLocation>
        <location evidence="1">Membrane</location>
        <topology evidence="1">Multi-pass membrane protein</topology>
    </subcellularLocation>
</comment>
<feature type="transmembrane region" description="Helical" evidence="5">
    <location>
        <begin position="100"/>
        <end position="122"/>
    </location>
</feature>
<evidence type="ECO:0000256" key="4">
    <source>
        <dbReference type="ARBA" id="ARBA00023136"/>
    </source>
</evidence>
<reference evidence="7" key="1">
    <citation type="submission" date="2025-08" db="UniProtKB">
        <authorList>
            <consortium name="RefSeq"/>
        </authorList>
    </citation>
    <scope>IDENTIFICATION</scope>
</reference>
<dbReference type="PANTHER" id="PTHR23507:SF1">
    <property type="entry name" value="FI18259P1-RELATED"/>
    <property type="match status" value="1"/>
</dbReference>
<proteinExistence type="predicted"/>
<evidence type="ECO:0000256" key="5">
    <source>
        <dbReference type="SAM" id="Phobius"/>
    </source>
</evidence>
<sequence>MVQKSTMFVRLHEFASEYSIIIVTILYSASLTVSAYYQNKLIENSSCNPLIPFGECFIGESEARFDVESNNYLRYSISFVIIFLVGAWSDSHGRRRKPLILLPILGQILSDSLYFIKMFWYWPSYIDLIFRSVIPGLYVGRNMFWIGVISYVSENSSIKLRTLKLGTIVATYTISSLIGAGLVALIKMTVNYYGYGYFIVPILLNLIAAFVGYCHVKDTSDLYKKNYEWLRPKYLLKSFTSILKNKSKIRRVVLAILVLCQSIFVARIGCEYSLIMRHIKHSFTWYDEGYVHFNLFKMVVLFIGTVVSVSLFSYKMNISDMVIVIILCCFYIFAAVIYVVTSQIWKIAMSNYAL</sequence>
<evidence type="ECO:0000256" key="2">
    <source>
        <dbReference type="ARBA" id="ARBA00022692"/>
    </source>
</evidence>
<dbReference type="InterPro" id="IPR036259">
    <property type="entry name" value="MFS_trans_sf"/>
</dbReference>